<dbReference type="InterPro" id="IPR003593">
    <property type="entry name" value="AAA+_ATPase"/>
</dbReference>
<name>A0A0E3GVK5_SACSO</name>
<dbReference type="OMA" id="IISHDMH"/>
<dbReference type="PATRIC" id="fig|2287.6.peg.2894"/>
<reference evidence="23" key="3">
    <citation type="submission" date="2016-04" db="EMBL/GenBank/DDBJ databases">
        <authorList>
            <person name="Evans L.H."/>
            <person name="Alamgir A."/>
            <person name="Owens N."/>
            <person name="Weber N.D."/>
            <person name="Virtaneva K."/>
            <person name="Barbian K."/>
            <person name="Babar A."/>
            <person name="Rosenke K."/>
        </authorList>
    </citation>
    <scope>NUCLEOTIDE SEQUENCE</scope>
    <source>
        <strain evidence="23">P1</strain>
    </source>
</reference>
<dbReference type="Proteomes" id="UP000267993">
    <property type="component" value="Chromosome"/>
</dbReference>
<reference evidence="13" key="5">
    <citation type="submission" date="2018-10" db="EMBL/GenBank/DDBJ databases">
        <authorList>
            <person name="McCarthy S."/>
            <person name="Gradnigo J."/>
            <person name="Johnson T."/>
            <person name="Payne S."/>
            <person name="Lipzen A."/>
            <person name="Schackwitz W."/>
            <person name="Martin J."/>
            <person name="Moriyama E."/>
            <person name="Blum P."/>
        </authorList>
    </citation>
    <scope>NUCLEOTIDE SEQUENCE</scope>
    <source>
        <strain evidence="12">SARC-B</strain>
        <strain evidence="13">SARC-C</strain>
        <strain evidence="14">SULA</strain>
    </source>
</reference>
<dbReference type="InterPro" id="IPR050095">
    <property type="entry name" value="ECF_ABC_transporter_ATP-bd"/>
</dbReference>
<evidence type="ECO:0000313" key="29">
    <source>
        <dbReference type="Proteomes" id="UP000269431"/>
    </source>
</evidence>
<dbReference type="EMBL" id="CP033236">
    <property type="protein sequence ID" value="AZF71873.1"/>
    <property type="molecule type" value="Genomic_DNA"/>
</dbReference>
<dbReference type="PANTHER" id="PTHR43553:SF23">
    <property type="entry name" value="ABC TRANSPORTER ATP-BINDING COMPONENT"/>
    <property type="match status" value="1"/>
</dbReference>
<dbReference type="FunFam" id="3.40.50.300:FF:003642">
    <property type="entry name" value="Cobalt ABC transporter ATP-binding protein"/>
    <property type="match status" value="1"/>
</dbReference>
<keyword evidence="4" id="KW-1003">Cell membrane</keyword>
<dbReference type="EMBL" id="LT549890">
    <property type="protein sequence ID" value="SAI85560.1"/>
    <property type="molecule type" value="Genomic_DNA"/>
</dbReference>
<dbReference type="PANTHER" id="PTHR43553">
    <property type="entry name" value="HEAVY METAL TRANSPORTER"/>
    <property type="match status" value="1"/>
</dbReference>
<protein>
    <submittedName>
        <fullName evidence="13">ATP-binding cassette domain-containing protein</fullName>
    </submittedName>
    <submittedName>
        <fullName evidence="23">Cobalt ABC transporter ATP-binding protein</fullName>
    </submittedName>
    <submittedName>
        <fullName evidence="22">Energy-coupling factor ABC transporter ATP-binding protein</fullName>
    </submittedName>
</protein>
<evidence type="ECO:0000313" key="25">
    <source>
        <dbReference type="Proteomes" id="UP000033085"/>
    </source>
</evidence>
<evidence type="ECO:0000313" key="17">
    <source>
        <dbReference type="EMBL" id="AZF74493.1"/>
    </source>
</evidence>
<evidence type="ECO:0000313" key="30">
    <source>
        <dbReference type="Proteomes" id="UP000273194"/>
    </source>
</evidence>
<dbReference type="Proteomes" id="UP000033106">
    <property type="component" value="Chromosome"/>
</dbReference>
<dbReference type="EMBL" id="CP011056">
    <property type="protein sequence ID" value="AKA77481.1"/>
    <property type="molecule type" value="Genomic_DNA"/>
</dbReference>
<comment type="similarity">
    <text evidence="2">Belongs to the ABC transporter superfamily.</text>
</comment>
<proteinExistence type="inferred from homology"/>
<dbReference type="InterPro" id="IPR027417">
    <property type="entry name" value="P-loop_NTPase"/>
</dbReference>
<dbReference type="GO" id="GO:0005524">
    <property type="term" value="F:ATP binding"/>
    <property type="evidence" value="ECO:0007669"/>
    <property type="project" value="UniProtKB-KW"/>
</dbReference>
<dbReference type="OrthoDB" id="35850at2157"/>
<evidence type="ECO:0000313" key="20">
    <source>
        <dbReference type="EMBL" id="AZF82327.1"/>
    </source>
</evidence>
<organism evidence="13 24">
    <name type="scientific">Saccharolobus solfataricus</name>
    <name type="common">Sulfolobus solfataricus</name>
    <dbReference type="NCBI Taxonomy" id="2287"/>
    <lineage>
        <taxon>Archaea</taxon>
        <taxon>Thermoproteota</taxon>
        <taxon>Thermoprotei</taxon>
        <taxon>Sulfolobales</taxon>
        <taxon>Sulfolobaceae</taxon>
        <taxon>Saccharolobus</taxon>
    </lineage>
</organism>
<evidence type="ECO:0000256" key="5">
    <source>
        <dbReference type="ARBA" id="ARBA00022737"/>
    </source>
</evidence>
<dbReference type="Pfam" id="PF00005">
    <property type="entry name" value="ABC_tran"/>
    <property type="match status" value="2"/>
</dbReference>
<dbReference type="InterPro" id="IPR015856">
    <property type="entry name" value="ABC_transpr_CbiO/EcfA_su"/>
</dbReference>
<dbReference type="CDD" id="cd03225">
    <property type="entry name" value="ABC_cobalt_CbiO_domain1"/>
    <property type="match status" value="2"/>
</dbReference>
<evidence type="ECO:0000256" key="4">
    <source>
        <dbReference type="ARBA" id="ARBA00022475"/>
    </source>
</evidence>
<dbReference type="EMBL" id="CP033238">
    <property type="protein sequence ID" value="AZF77116.1"/>
    <property type="molecule type" value="Genomic_DNA"/>
</dbReference>
<reference evidence="22 35" key="6">
    <citation type="journal article" date="2020" name="Nat. Commun.">
        <title>The structures of two archaeal type IV pili illuminate evolutionary relationships.</title>
        <authorList>
            <person name="Wang F."/>
            <person name="Baquero D.P."/>
            <person name="Su Z."/>
            <person name="Beltran L.C."/>
            <person name="Prangishvili D."/>
            <person name="Krupovic M."/>
            <person name="Egelman E.H."/>
        </authorList>
    </citation>
    <scope>NUCLEOTIDE SEQUENCE [LARGE SCALE GENOMIC DNA]</scope>
    <source>
        <strain evidence="22 35">POZ149</strain>
    </source>
</reference>
<dbReference type="EMBL" id="CP033240">
    <property type="protein sequence ID" value="AZF82327.1"/>
    <property type="molecule type" value="Genomic_DNA"/>
</dbReference>
<evidence type="ECO:0000313" key="15">
    <source>
        <dbReference type="EMBL" id="AZF69253.1"/>
    </source>
</evidence>
<dbReference type="GeneID" id="1453411"/>
<reference evidence="27" key="2">
    <citation type="submission" date="2016-04" db="EMBL/GenBank/DDBJ databases">
        <authorList>
            <person name="Shah S.A."/>
            <person name="Garrett R.A."/>
        </authorList>
    </citation>
    <scope>NUCLEOTIDE SEQUENCE [LARGE SCALE GENOMIC DNA]</scope>
    <source>
        <strain evidence="27">ATCC 35091 / DSM 1616 / JCM 8930 / NBRC 15331 / P1</strain>
    </source>
</reference>
<dbReference type="SMART" id="SM00382">
    <property type="entry name" value="AAA"/>
    <property type="match status" value="2"/>
</dbReference>
<evidence type="ECO:0000313" key="26">
    <source>
        <dbReference type="Proteomes" id="UP000033106"/>
    </source>
</evidence>
<dbReference type="EMBL" id="CP033235">
    <property type="protein sequence ID" value="AZF69253.1"/>
    <property type="molecule type" value="Genomic_DNA"/>
</dbReference>
<dbReference type="KEGG" id="ssof:SULC_2708"/>
<dbReference type="KEGG" id="ssoa:SULA_2710"/>
<evidence type="ECO:0000313" key="18">
    <source>
        <dbReference type="EMBL" id="AZF77116.1"/>
    </source>
</evidence>
<evidence type="ECO:0000313" key="19">
    <source>
        <dbReference type="EMBL" id="AZF79721.1"/>
    </source>
</evidence>
<dbReference type="Proteomes" id="UP000594632">
    <property type="component" value="Chromosome"/>
</dbReference>
<keyword evidence="9" id="KW-0472">Membrane</keyword>
<dbReference type="Proteomes" id="UP000033057">
    <property type="component" value="Chromosome"/>
</dbReference>
<accession>A0A0E3GVK5</accession>
<keyword evidence="8" id="KW-1278">Translocase</keyword>
<evidence type="ECO:0000259" key="11">
    <source>
        <dbReference type="PROSITE" id="PS50893"/>
    </source>
</evidence>
<evidence type="ECO:0000313" key="28">
    <source>
        <dbReference type="Proteomes" id="UP000267993"/>
    </source>
</evidence>
<reference evidence="28 29" key="4">
    <citation type="journal article" date="2018" name="Proc. Natl. Acad. Sci. U.S.A.">
        <title>Nonmutational mechanism of inheritance in the Archaeon Sulfolobus solfataricus.</title>
        <authorList>
            <person name="Payne S."/>
            <person name="McCarthy S."/>
            <person name="Johnson T."/>
            <person name="North E."/>
            <person name="Blum P."/>
        </authorList>
    </citation>
    <scope>NUCLEOTIDE SEQUENCE [LARGE SCALE GENOMIC DNA]</scope>
    <source>
        <strain evidence="16 28">SARC-H</strain>
        <strain evidence="17 32">SARC-I</strain>
        <strain evidence="19 33">SARC-N</strain>
        <strain evidence="20 34">SARC-O</strain>
        <strain evidence="21 29">SUL120</strain>
        <strain evidence="15 30">SULG</strain>
        <strain evidence="18 31">SULM</strain>
    </source>
</reference>
<dbReference type="FunFam" id="3.40.50.300:FF:003633">
    <property type="entry name" value="Cobalt ABC transporter ATP-binding protein"/>
    <property type="match status" value="1"/>
</dbReference>
<dbReference type="EMBL" id="CP011057">
    <property type="protein sequence ID" value="AKA80171.1"/>
    <property type="molecule type" value="Genomic_DNA"/>
</dbReference>
<evidence type="ECO:0000313" key="34">
    <source>
        <dbReference type="Proteomes" id="UP000282269"/>
    </source>
</evidence>
<dbReference type="EMBL" id="CP033237">
    <property type="protein sequence ID" value="AZF74493.1"/>
    <property type="molecule type" value="Genomic_DNA"/>
</dbReference>
<dbReference type="RefSeq" id="WP_009992766.1">
    <property type="nucleotide sequence ID" value="NZ_CP011055.2"/>
</dbReference>
<evidence type="ECO:0000313" key="16">
    <source>
        <dbReference type="EMBL" id="AZF71873.1"/>
    </source>
</evidence>
<dbReference type="Proteomes" id="UP000273443">
    <property type="component" value="Chromosome"/>
</dbReference>
<keyword evidence="3" id="KW-0813">Transport</keyword>
<evidence type="ECO:0000256" key="6">
    <source>
        <dbReference type="ARBA" id="ARBA00022741"/>
    </source>
</evidence>
<evidence type="ECO:0000313" key="23">
    <source>
        <dbReference type="EMBL" id="SAI85560.1"/>
    </source>
</evidence>
<sequence length="530" mass="59832">MKFVEIRDLQVTYMGKTKPSIVIDKLDIEEGESVLITGRSGSGKSTLVSVINGVIPHLINAEVKGEVRVFGLDIKTTPTSEISRYVGTLLQDPDTQAFNYTVIDEVAFGVENYMVSREEMINRVEESMKICGISHLRDREINTLSGGELQRTVLASVLAMRPKALILDEPTSNIDPQGTREILELVKTFRSEGISLVLVEHKIERVLPFIDRIIVVESGKIAVDIKKDEIIDRADLLHSLGLEIPDYMLFLKKSGFRRIDYEYLRKTYNYKPPSRNEGKGEILFASVKVKTKSGKYLINTKISLKQGTITALMGKNGSGKTTLLKAIVGLIDKKRLIVEEEKVIVNGKDLSKAKLVERGKYLAYLPQFFDVMFIKRTVEDEVKFSMKNRGVYDEMRLGEILRIFSLDAYRTEDPLVLSMGQRRRVAMASVIAGGAKVILMDEPTSGQDWYHRQILGKELLELRNKGYTILVVTHDARFVDRFTDYLLVMSDGKIVLEGKPEEVFSKSLNHGIEPPLEYELGGLIKNEQFS</sequence>
<evidence type="ECO:0000313" key="33">
    <source>
        <dbReference type="Proteomes" id="UP000278715"/>
    </source>
</evidence>
<evidence type="ECO:0000313" key="31">
    <source>
        <dbReference type="Proteomes" id="UP000273443"/>
    </source>
</evidence>
<evidence type="ECO:0000313" key="14">
    <source>
        <dbReference type="EMBL" id="AKA80171.1"/>
    </source>
</evidence>
<comment type="function">
    <text evidence="10">Probably part of an ABC transporter complex. Responsible for energy coupling to the transport system.</text>
</comment>
<evidence type="ECO:0000313" key="24">
    <source>
        <dbReference type="Proteomes" id="UP000033057"/>
    </source>
</evidence>
<feature type="domain" description="ABC transporter" evidence="11">
    <location>
        <begin position="6"/>
        <end position="243"/>
    </location>
</feature>
<dbReference type="EMBL" id="CP011055">
    <property type="protein sequence ID" value="AKA74785.1"/>
    <property type="molecule type" value="Genomic_DNA"/>
</dbReference>
<dbReference type="EMBL" id="CP050869">
    <property type="protein sequence ID" value="QPG49144.1"/>
    <property type="molecule type" value="Genomic_DNA"/>
</dbReference>
<dbReference type="GO" id="GO:0016887">
    <property type="term" value="F:ATP hydrolysis activity"/>
    <property type="evidence" value="ECO:0007669"/>
    <property type="project" value="InterPro"/>
</dbReference>
<reference evidence="24 25" key="1">
    <citation type="journal article" date="2015" name="Genome Announc.">
        <title>Complete Genome Sequence of Sulfolobus solfataricus Strain 98/2 and Evolved Derivatives.</title>
        <authorList>
            <person name="McCarthy S."/>
            <person name="Gradnigo J."/>
            <person name="Johnson T."/>
            <person name="Payne S."/>
            <person name="Lipzen A."/>
            <person name="Martin J."/>
            <person name="Schackwitz W."/>
            <person name="Moriyama E."/>
            <person name="Blum P."/>
        </authorList>
    </citation>
    <scope>NUCLEOTIDE SEQUENCE [LARGE SCALE GENOMIC DNA]</scope>
    <source>
        <strain evidence="24">98/2 SULC</strain>
        <strain evidence="12">SARC-B</strain>
        <strain evidence="13">SARC-C</strain>
        <strain evidence="14 26">SULA</strain>
        <strain evidence="25">SULB</strain>
    </source>
</reference>
<dbReference type="Gene3D" id="3.40.50.300">
    <property type="entry name" value="P-loop containing nucleotide triphosphate hydrolases"/>
    <property type="match status" value="2"/>
</dbReference>
<dbReference type="Proteomes" id="UP000273194">
    <property type="component" value="Chromosome"/>
</dbReference>
<dbReference type="Proteomes" id="UP000269431">
    <property type="component" value="Chromosome"/>
</dbReference>
<evidence type="ECO:0000256" key="10">
    <source>
        <dbReference type="ARBA" id="ARBA00025157"/>
    </source>
</evidence>
<keyword evidence="5" id="KW-0677">Repeat</keyword>
<evidence type="ECO:0000256" key="2">
    <source>
        <dbReference type="ARBA" id="ARBA00005417"/>
    </source>
</evidence>
<evidence type="ECO:0000313" key="35">
    <source>
        <dbReference type="Proteomes" id="UP000594632"/>
    </source>
</evidence>
<evidence type="ECO:0000313" key="21">
    <source>
        <dbReference type="EMBL" id="AZF84919.1"/>
    </source>
</evidence>
<evidence type="ECO:0000313" key="27">
    <source>
        <dbReference type="Proteomes" id="UP000076770"/>
    </source>
</evidence>
<dbReference type="EMBL" id="CP033241">
    <property type="protein sequence ID" value="AZF84919.1"/>
    <property type="molecule type" value="Genomic_DNA"/>
</dbReference>
<comment type="subcellular location">
    <subcellularLocation>
        <location evidence="1">Cell membrane</location>
        <topology evidence="1">Peripheral membrane protein</topology>
    </subcellularLocation>
</comment>
<keyword evidence="7 13" id="KW-0067">ATP-binding</keyword>
<dbReference type="GO" id="GO:0043190">
    <property type="term" value="C:ATP-binding cassette (ABC) transporter complex"/>
    <property type="evidence" value="ECO:0007669"/>
    <property type="project" value="TreeGrafter"/>
</dbReference>
<keyword evidence="6" id="KW-0547">Nucleotide-binding</keyword>
<dbReference type="AlphaFoldDB" id="A0A0E3GVK5"/>
<evidence type="ECO:0000313" key="32">
    <source>
        <dbReference type="Proteomes" id="UP000275843"/>
    </source>
</evidence>
<evidence type="ECO:0000313" key="12">
    <source>
        <dbReference type="EMBL" id="AKA74785.1"/>
    </source>
</evidence>
<dbReference type="Proteomes" id="UP000033085">
    <property type="component" value="Chromosome"/>
</dbReference>
<evidence type="ECO:0000256" key="9">
    <source>
        <dbReference type="ARBA" id="ARBA00023136"/>
    </source>
</evidence>
<evidence type="ECO:0000256" key="3">
    <source>
        <dbReference type="ARBA" id="ARBA00022448"/>
    </source>
</evidence>
<evidence type="ECO:0000256" key="1">
    <source>
        <dbReference type="ARBA" id="ARBA00004202"/>
    </source>
</evidence>
<dbReference type="Proteomes" id="UP000282269">
    <property type="component" value="Chromosome"/>
</dbReference>
<evidence type="ECO:0000256" key="7">
    <source>
        <dbReference type="ARBA" id="ARBA00022840"/>
    </source>
</evidence>
<evidence type="ECO:0000256" key="8">
    <source>
        <dbReference type="ARBA" id="ARBA00022967"/>
    </source>
</evidence>
<evidence type="ECO:0000313" key="22">
    <source>
        <dbReference type="EMBL" id="QPG49144.1"/>
    </source>
</evidence>
<dbReference type="GeneID" id="44130676"/>
<feature type="domain" description="ABC transporter" evidence="11">
    <location>
        <begin position="282"/>
        <end position="516"/>
    </location>
</feature>
<dbReference type="KEGG" id="ssol:SULB_2711"/>
<dbReference type="SMR" id="A0A0E3GVK5"/>
<dbReference type="GO" id="GO:0042626">
    <property type="term" value="F:ATPase-coupled transmembrane transporter activity"/>
    <property type="evidence" value="ECO:0007669"/>
    <property type="project" value="TreeGrafter"/>
</dbReference>
<dbReference type="PROSITE" id="PS50893">
    <property type="entry name" value="ABC_TRANSPORTER_2"/>
    <property type="match status" value="2"/>
</dbReference>
<dbReference type="SUPFAM" id="SSF52540">
    <property type="entry name" value="P-loop containing nucleoside triphosphate hydrolases"/>
    <property type="match status" value="2"/>
</dbReference>
<dbReference type="Proteomes" id="UP000278715">
    <property type="component" value="Chromosome"/>
</dbReference>
<dbReference type="Proteomes" id="UP000275843">
    <property type="component" value="Chromosome"/>
</dbReference>
<gene>
    <name evidence="22" type="ORF">HFC64_03950</name>
    <name evidence="23" type="ORF">SSOP1_2006</name>
    <name evidence="14" type="ORF">SULA_2710</name>
    <name evidence="12" type="ORF">SULB_2711</name>
    <name evidence="13" type="ORF">SULC_2708</name>
    <name evidence="15" type="ORF">SULG_13815</name>
    <name evidence="16" type="ORF">SULH_13815</name>
    <name evidence="17" type="ORF">SULI_13815</name>
    <name evidence="18" type="ORF">SULM_13805</name>
    <name evidence="19" type="ORF">SULN_13795</name>
    <name evidence="20" type="ORF">SULO_13815</name>
    <name evidence="21" type="ORF">SULZ_13820</name>
</gene>
<dbReference type="InterPro" id="IPR003439">
    <property type="entry name" value="ABC_transporter-like_ATP-bd"/>
</dbReference>
<dbReference type="Proteomes" id="UP000076770">
    <property type="component" value="Chromosome i"/>
</dbReference>
<evidence type="ECO:0000313" key="13">
    <source>
        <dbReference type="EMBL" id="AKA77481.1"/>
    </source>
</evidence>
<dbReference type="EMBL" id="CP033239">
    <property type="protein sequence ID" value="AZF79721.1"/>
    <property type="molecule type" value="Genomic_DNA"/>
</dbReference>